<evidence type="ECO:0000256" key="3">
    <source>
        <dbReference type="ARBA" id="ARBA00011738"/>
    </source>
</evidence>
<keyword evidence="8" id="KW-0560">Oxidoreductase</keyword>
<evidence type="ECO:0000256" key="1">
    <source>
        <dbReference type="ARBA" id="ARBA00001947"/>
    </source>
</evidence>
<evidence type="ECO:0000256" key="9">
    <source>
        <dbReference type="ARBA" id="ARBA00023027"/>
    </source>
</evidence>
<dbReference type="Gene3D" id="3.90.180.10">
    <property type="entry name" value="Medium-chain alcohol dehydrogenases, catalytic domain"/>
    <property type="match status" value="1"/>
</dbReference>
<keyword evidence="7 10" id="KW-0862">Zinc</keyword>
<dbReference type="InterPro" id="IPR013154">
    <property type="entry name" value="ADH-like_N"/>
</dbReference>
<feature type="compositionally biased region" description="Acidic residues" evidence="11">
    <location>
        <begin position="69"/>
        <end position="80"/>
    </location>
</feature>
<name>A0AAV5HV22_9ROSI</name>
<dbReference type="Pfam" id="PF00107">
    <property type="entry name" value="ADH_zinc_N"/>
    <property type="match status" value="1"/>
</dbReference>
<dbReference type="InterPro" id="IPR011032">
    <property type="entry name" value="GroES-like_sf"/>
</dbReference>
<dbReference type="Pfam" id="PF08240">
    <property type="entry name" value="ADH_N"/>
    <property type="match status" value="1"/>
</dbReference>
<feature type="domain" description="Alcohol dehydrogenase-like N-terminal" evidence="13">
    <location>
        <begin position="184"/>
        <end position="314"/>
    </location>
</feature>
<evidence type="ECO:0000256" key="10">
    <source>
        <dbReference type="RuleBase" id="RU361277"/>
    </source>
</evidence>
<dbReference type="GO" id="GO:0004022">
    <property type="term" value="F:alcohol dehydrogenase (NAD+) activity"/>
    <property type="evidence" value="ECO:0007669"/>
    <property type="project" value="UniProtKB-EC"/>
</dbReference>
<dbReference type="CDD" id="cd08301">
    <property type="entry name" value="alcohol_DH_plants"/>
    <property type="match status" value="1"/>
</dbReference>
<dbReference type="SUPFAM" id="SSF50129">
    <property type="entry name" value="GroES-like"/>
    <property type="match status" value="2"/>
</dbReference>
<dbReference type="FunFam" id="3.90.180.10:FF:000067">
    <property type="entry name" value="alcohol dehydrogenase 1-like isoform X1"/>
    <property type="match status" value="1"/>
</dbReference>
<dbReference type="SUPFAM" id="SSF51735">
    <property type="entry name" value="NAD(P)-binding Rossmann-fold domains"/>
    <property type="match status" value="1"/>
</dbReference>
<dbReference type="FunFam" id="3.40.50.720:FF:001292">
    <property type="entry name" value="Alcohol dehydrogenase class-P"/>
    <property type="match status" value="1"/>
</dbReference>
<evidence type="ECO:0000256" key="6">
    <source>
        <dbReference type="ARBA" id="ARBA00022723"/>
    </source>
</evidence>
<feature type="domain" description="Alcohol dehydrogenase-like C-terminal" evidence="12">
    <location>
        <begin position="355"/>
        <end position="486"/>
    </location>
</feature>
<keyword evidence="5" id="KW-0963">Cytoplasm</keyword>
<proteinExistence type="inferred from homology"/>
<reference evidence="14 15" key="1">
    <citation type="journal article" date="2021" name="Commun. Biol.">
        <title>The genome of Shorea leprosula (Dipterocarpaceae) highlights the ecological relevance of drought in aseasonal tropical rainforests.</title>
        <authorList>
            <person name="Ng K.K.S."/>
            <person name="Kobayashi M.J."/>
            <person name="Fawcett J.A."/>
            <person name="Hatakeyama M."/>
            <person name="Paape T."/>
            <person name="Ng C.H."/>
            <person name="Ang C.C."/>
            <person name="Tnah L.H."/>
            <person name="Lee C.T."/>
            <person name="Nishiyama T."/>
            <person name="Sese J."/>
            <person name="O'Brien M.J."/>
            <person name="Copetti D."/>
            <person name="Mohd Noor M.I."/>
            <person name="Ong R.C."/>
            <person name="Putra M."/>
            <person name="Sireger I.Z."/>
            <person name="Indrioko S."/>
            <person name="Kosugi Y."/>
            <person name="Izuno A."/>
            <person name="Isagi Y."/>
            <person name="Lee S.L."/>
            <person name="Shimizu K.K."/>
        </authorList>
    </citation>
    <scope>NUCLEOTIDE SEQUENCE [LARGE SCALE GENOMIC DNA]</scope>
    <source>
        <strain evidence="14">214</strain>
    </source>
</reference>
<evidence type="ECO:0000256" key="4">
    <source>
        <dbReference type="ARBA" id="ARBA00013190"/>
    </source>
</evidence>
<dbReference type="Proteomes" id="UP001054252">
    <property type="component" value="Unassembled WGS sequence"/>
</dbReference>
<evidence type="ECO:0000313" key="15">
    <source>
        <dbReference type="Proteomes" id="UP001054252"/>
    </source>
</evidence>
<evidence type="ECO:0000256" key="2">
    <source>
        <dbReference type="ARBA" id="ARBA00004496"/>
    </source>
</evidence>
<evidence type="ECO:0000256" key="7">
    <source>
        <dbReference type="ARBA" id="ARBA00022833"/>
    </source>
</evidence>
<comment type="subunit">
    <text evidence="3">Homodimer.</text>
</comment>
<sequence>MYSISVSSELTTTGSFCKPPISLHRFSFPFLRYPFANIPKRSPATAIHARKRDPRSQPVLKPSIVEDVSMGDEEDDEEEQLLFDDSKDDASIEEDDYVKDEYVEAEKTELYVGDGAGGGGIESSPSTILSPHSLHGAERITEAINKPSSTMSTAGQVIRCKAAVAWEAGKPLVIEEVEVAPPQRNEVRVKILYTSLCHTDVYFWEAKGQNPLFPRILGHEAGGIVESVGEGVTDLQPGDHVLPIFTGECKECPHCKSEESNMCDLLRINTDRGSMINDGKSRFSIDGQPIHHFLGTSTFSEYTVVHVGQVAKINPAAPLDKVCVLSCGISTGFGATVNVAKPKKGHSVAIFGLGAVGLAAAEGARFSGASRIIGVDLNASRFEEAKKFGVTEFVNPKDHDKPVQQVIAEMTNGGVDRSVECTGSIQAMISAFECVHDGWGVAVLVGVPSRDDSFKTSPVNFLNERTLKGTFFGNYKPRTDIPKVVEQYMNKGLELEKLEMFITHSVPFSEINKAFEYMLSGQGLRCIIRMEH</sequence>
<dbReference type="PANTHER" id="PTHR43880:SF26">
    <property type="entry name" value="ALCOHOL DEHYDROGENASE CLASS-P"/>
    <property type="match status" value="1"/>
</dbReference>
<evidence type="ECO:0000259" key="12">
    <source>
        <dbReference type="Pfam" id="PF00107"/>
    </source>
</evidence>
<keyword evidence="6 10" id="KW-0479">Metal-binding</keyword>
<evidence type="ECO:0000256" key="11">
    <source>
        <dbReference type="SAM" id="MobiDB-lite"/>
    </source>
</evidence>
<dbReference type="EC" id="1.1.1.1" evidence="4"/>
<keyword evidence="9" id="KW-0520">NAD</keyword>
<dbReference type="InterPro" id="IPR002328">
    <property type="entry name" value="ADH_Zn_CS"/>
</dbReference>
<dbReference type="InterPro" id="IPR013149">
    <property type="entry name" value="ADH-like_C"/>
</dbReference>
<dbReference type="GO" id="GO:0046294">
    <property type="term" value="P:formaldehyde catabolic process"/>
    <property type="evidence" value="ECO:0007669"/>
    <property type="project" value="TreeGrafter"/>
</dbReference>
<comment type="subcellular location">
    <subcellularLocation>
        <location evidence="2">Cytoplasm</location>
    </subcellularLocation>
</comment>
<dbReference type="Gene3D" id="3.40.50.720">
    <property type="entry name" value="NAD(P)-binding Rossmann-like Domain"/>
    <property type="match status" value="1"/>
</dbReference>
<evidence type="ECO:0000256" key="5">
    <source>
        <dbReference type="ARBA" id="ARBA00022490"/>
    </source>
</evidence>
<dbReference type="EMBL" id="BPVZ01000004">
    <property type="protein sequence ID" value="GKU90590.1"/>
    <property type="molecule type" value="Genomic_DNA"/>
</dbReference>
<protein>
    <recommendedName>
        <fullName evidence="4">alcohol dehydrogenase</fullName>
        <ecNumber evidence="4">1.1.1.1</ecNumber>
    </recommendedName>
</protein>
<dbReference type="GO" id="GO:0051903">
    <property type="term" value="F:S-(hydroxymethyl)glutathione dehydrogenase [NAD(P)+] activity"/>
    <property type="evidence" value="ECO:0007669"/>
    <property type="project" value="TreeGrafter"/>
</dbReference>
<gene>
    <name evidence="14" type="ORF">SLEP1_g4571</name>
</gene>
<comment type="caution">
    <text evidence="14">The sequence shown here is derived from an EMBL/GenBank/DDBJ whole genome shotgun (WGS) entry which is preliminary data.</text>
</comment>
<comment type="similarity">
    <text evidence="10">Belongs to the zinc-containing alcohol dehydrogenase family.</text>
</comment>
<evidence type="ECO:0000259" key="13">
    <source>
        <dbReference type="Pfam" id="PF08240"/>
    </source>
</evidence>
<feature type="region of interest" description="Disordered" evidence="11">
    <location>
        <begin position="45"/>
        <end position="80"/>
    </location>
</feature>
<accession>A0AAV5HV22</accession>
<evidence type="ECO:0000313" key="14">
    <source>
        <dbReference type="EMBL" id="GKU90590.1"/>
    </source>
</evidence>
<comment type="cofactor">
    <cofactor evidence="1 10">
        <name>Zn(2+)</name>
        <dbReference type="ChEBI" id="CHEBI:29105"/>
    </cofactor>
</comment>
<dbReference type="AlphaFoldDB" id="A0AAV5HV22"/>
<dbReference type="PROSITE" id="PS00059">
    <property type="entry name" value="ADH_ZINC"/>
    <property type="match status" value="1"/>
</dbReference>
<evidence type="ECO:0000256" key="8">
    <source>
        <dbReference type="ARBA" id="ARBA00023002"/>
    </source>
</evidence>
<dbReference type="PANTHER" id="PTHR43880">
    <property type="entry name" value="ALCOHOL DEHYDROGENASE"/>
    <property type="match status" value="1"/>
</dbReference>
<organism evidence="14 15">
    <name type="scientific">Rubroshorea leprosula</name>
    <dbReference type="NCBI Taxonomy" id="152421"/>
    <lineage>
        <taxon>Eukaryota</taxon>
        <taxon>Viridiplantae</taxon>
        <taxon>Streptophyta</taxon>
        <taxon>Embryophyta</taxon>
        <taxon>Tracheophyta</taxon>
        <taxon>Spermatophyta</taxon>
        <taxon>Magnoliopsida</taxon>
        <taxon>eudicotyledons</taxon>
        <taxon>Gunneridae</taxon>
        <taxon>Pentapetalae</taxon>
        <taxon>rosids</taxon>
        <taxon>malvids</taxon>
        <taxon>Malvales</taxon>
        <taxon>Dipterocarpaceae</taxon>
        <taxon>Rubroshorea</taxon>
    </lineage>
</organism>
<keyword evidence="15" id="KW-1185">Reference proteome</keyword>
<dbReference type="GO" id="GO:0005829">
    <property type="term" value="C:cytosol"/>
    <property type="evidence" value="ECO:0007669"/>
    <property type="project" value="TreeGrafter"/>
</dbReference>
<dbReference type="InterPro" id="IPR036291">
    <property type="entry name" value="NAD(P)-bd_dom_sf"/>
</dbReference>
<dbReference type="GO" id="GO:0008270">
    <property type="term" value="F:zinc ion binding"/>
    <property type="evidence" value="ECO:0007669"/>
    <property type="project" value="InterPro"/>
</dbReference>